<evidence type="ECO:0000313" key="3">
    <source>
        <dbReference type="Proteomes" id="UP000267289"/>
    </source>
</evidence>
<dbReference type="Proteomes" id="UP000267289">
    <property type="component" value="Unassembled WGS sequence"/>
</dbReference>
<keyword evidence="3" id="KW-1185">Reference proteome</keyword>
<dbReference type="EMBL" id="UPHQ01000171">
    <property type="protein sequence ID" value="VBA40986.1"/>
    <property type="molecule type" value="Genomic_DNA"/>
</dbReference>
<evidence type="ECO:0000313" key="2">
    <source>
        <dbReference type="EMBL" id="VBA40986.1"/>
    </source>
</evidence>
<gene>
    <name evidence="2" type="ORF">LAUMK13_03317</name>
</gene>
<dbReference type="AlphaFoldDB" id="A0A498Q5L3"/>
<name>A0A498Q5L3_9MYCO</name>
<organism evidence="2 3">
    <name type="scientific">Mycobacterium innocens</name>
    <dbReference type="NCBI Taxonomy" id="2341083"/>
    <lineage>
        <taxon>Bacteria</taxon>
        <taxon>Bacillati</taxon>
        <taxon>Actinomycetota</taxon>
        <taxon>Actinomycetes</taxon>
        <taxon>Mycobacteriales</taxon>
        <taxon>Mycobacteriaceae</taxon>
        <taxon>Mycobacterium</taxon>
    </lineage>
</organism>
<reference evidence="2 3" key="1">
    <citation type="submission" date="2018-09" db="EMBL/GenBank/DDBJ databases">
        <authorList>
            <person name="Tagini F."/>
        </authorList>
    </citation>
    <scope>NUCLEOTIDE SEQUENCE [LARGE SCALE GENOMIC DNA]</scope>
    <source>
        <strain evidence="2 3">MK13</strain>
    </source>
</reference>
<feature type="region of interest" description="Disordered" evidence="1">
    <location>
        <begin position="1"/>
        <end position="24"/>
    </location>
</feature>
<protein>
    <recommendedName>
        <fullName evidence="4">Phospholipid/glycerol acyltransferase domain-containing protein</fullName>
    </recommendedName>
</protein>
<evidence type="ECO:0000256" key="1">
    <source>
        <dbReference type="SAM" id="MobiDB-lite"/>
    </source>
</evidence>
<proteinExistence type="predicted"/>
<accession>A0A498Q5L3</accession>
<evidence type="ECO:0008006" key="4">
    <source>
        <dbReference type="Google" id="ProtNLM"/>
    </source>
</evidence>
<sequence length="62" mass="6435">MNDVTAAAPGSAQRGNQISNRSEVHGLELLPPGGVLVMSNHSGGFLPMDEVVFAVDYYGGFG</sequence>